<dbReference type="AlphaFoldDB" id="A0A443QBP9"/>
<dbReference type="Gene3D" id="3.40.720.10">
    <property type="entry name" value="Alkaline Phosphatase, subunit A"/>
    <property type="match status" value="1"/>
</dbReference>
<dbReference type="OrthoDB" id="415411at2759"/>
<dbReference type="EMBL" id="NCKU01011403">
    <property type="protein sequence ID" value="RWS00455.1"/>
    <property type="molecule type" value="Genomic_DNA"/>
</dbReference>
<accession>A0A443QBP9</accession>
<dbReference type="InterPro" id="IPR017850">
    <property type="entry name" value="Alkaline_phosphatase_core_sf"/>
</dbReference>
<dbReference type="PANTHER" id="PTHR10151:SF120">
    <property type="entry name" value="BIS(5'-ADENOSYL)-TRIPHOSPHATASE"/>
    <property type="match status" value="1"/>
</dbReference>
<gene>
    <name evidence="1" type="ORF">B4U79_04405</name>
</gene>
<organism evidence="1 2">
    <name type="scientific">Dinothrombium tinctorium</name>
    <dbReference type="NCBI Taxonomy" id="1965070"/>
    <lineage>
        <taxon>Eukaryota</taxon>
        <taxon>Metazoa</taxon>
        <taxon>Ecdysozoa</taxon>
        <taxon>Arthropoda</taxon>
        <taxon>Chelicerata</taxon>
        <taxon>Arachnida</taxon>
        <taxon>Acari</taxon>
        <taxon>Acariformes</taxon>
        <taxon>Trombidiformes</taxon>
        <taxon>Prostigmata</taxon>
        <taxon>Anystina</taxon>
        <taxon>Parasitengona</taxon>
        <taxon>Trombidioidea</taxon>
        <taxon>Trombidiidae</taxon>
        <taxon>Dinothrombium</taxon>
    </lineage>
</organism>
<dbReference type="GO" id="GO:0016787">
    <property type="term" value="F:hydrolase activity"/>
    <property type="evidence" value="ECO:0007669"/>
    <property type="project" value="UniProtKB-ARBA"/>
</dbReference>
<feature type="non-terminal residue" evidence="1">
    <location>
        <position position="72"/>
    </location>
</feature>
<keyword evidence="2" id="KW-1185">Reference proteome</keyword>
<protein>
    <submittedName>
        <fullName evidence="1">Ectonucleotide pyrophosphatase/phosphodiesterase family member 5-like protein</fullName>
    </submittedName>
</protein>
<dbReference type="SUPFAM" id="SSF53649">
    <property type="entry name" value="Alkaline phosphatase-like"/>
    <property type="match status" value="1"/>
</dbReference>
<reference evidence="1 2" key="1">
    <citation type="journal article" date="2018" name="Gigascience">
        <title>Genomes of trombidid mites reveal novel predicted allergens and laterally-transferred genes associated with secondary metabolism.</title>
        <authorList>
            <person name="Dong X."/>
            <person name="Chaisiri K."/>
            <person name="Xia D."/>
            <person name="Armstrong S.D."/>
            <person name="Fang Y."/>
            <person name="Donnelly M.J."/>
            <person name="Kadowaki T."/>
            <person name="McGarry J.W."/>
            <person name="Darby A.C."/>
            <person name="Makepeace B.L."/>
        </authorList>
    </citation>
    <scope>NUCLEOTIDE SEQUENCE [LARGE SCALE GENOMIC DNA]</scope>
    <source>
        <strain evidence="1">UoL-WK</strain>
    </source>
</reference>
<dbReference type="STRING" id="1965070.A0A443QBP9"/>
<dbReference type="Proteomes" id="UP000285301">
    <property type="component" value="Unassembled WGS sequence"/>
</dbReference>
<name>A0A443QBP9_9ACAR</name>
<dbReference type="Pfam" id="PF01663">
    <property type="entry name" value="Phosphodiest"/>
    <property type="match status" value="1"/>
</dbReference>
<comment type="caution">
    <text evidence="1">The sequence shown here is derived from an EMBL/GenBank/DDBJ whole genome shotgun (WGS) entry which is preliminary data.</text>
</comment>
<proteinExistence type="predicted"/>
<dbReference type="PANTHER" id="PTHR10151">
    <property type="entry name" value="ECTONUCLEOTIDE PYROPHOSPHATASE/PHOSPHODIESTERASE"/>
    <property type="match status" value="1"/>
</dbReference>
<dbReference type="InterPro" id="IPR002591">
    <property type="entry name" value="Phosphodiest/P_Trfase"/>
</dbReference>
<sequence>MMHVDNGQLLMSHHQALNDYFNEKVTPNMFKFYLNGVWGRNMRSTYITKTNPNHFSIVTGYYQETHGVVGNM</sequence>
<evidence type="ECO:0000313" key="2">
    <source>
        <dbReference type="Proteomes" id="UP000285301"/>
    </source>
</evidence>
<evidence type="ECO:0000313" key="1">
    <source>
        <dbReference type="EMBL" id="RWS00455.1"/>
    </source>
</evidence>